<feature type="transmembrane region" description="Helical" evidence="5">
    <location>
        <begin position="16"/>
        <end position="35"/>
    </location>
</feature>
<dbReference type="OrthoDB" id="410267at2759"/>
<dbReference type="InterPro" id="IPR056555">
    <property type="entry name" value="NFD4_C"/>
</dbReference>
<evidence type="ECO:0000259" key="6">
    <source>
        <dbReference type="Pfam" id="PF06813"/>
    </source>
</evidence>
<comment type="subcellular location">
    <subcellularLocation>
        <location evidence="1">Membrane</location>
        <topology evidence="1">Multi-pass membrane protein</topology>
    </subcellularLocation>
</comment>
<gene>
    <name evidence="8" type="primary">LOC110699019</name>
</gene>
<accession>A0A803MXC5</accession>
<reference evidence="8" key="1">
    <citation type="journal article" date="2017" name="Nature">
        <title>The genome of Chenopodium quinoa.</title>
        <authorList>
            <person name="Jarvis D.E."/>
            <person name="Ho Y.S."/>
            <person name="Lightfoot D.J."/>
            <person name="Schmoeckel S.M."/>
            <person name="Li B."/>
            <person name="Borm T.J.A."/>
            <person name="Ohyanagi H."/>
            <person name="Mineta K."/>
            <person name="Michell C.T."/>
            <person name="Saber N."/>
            <person name="Kharbatia N.M."/>
            <person name="Rupper R.R."/>
            <person name="Sharp A.R."/>
            <person name="Dally N."/>
            <person name="Boughton B.A."/>
            <person name="Woo Y.H."/>
            <person name="Gao G."/>
            <person name="Schijlen E.G.W.M."/>
            <person name="Guo X."/>
            <person name="Momin A.A."/>
            <person name="Negrao S."/>
            <person name="Al-Babili S."/>
            <person name="Gehring C."/>
            <person name="Roessner U."/>
            <person name="Jung C."/>
            <person name="Murphy K."/>
            <person name="Arold S.T."/>
            <person name="Gojobori T."/>
            <person name="van der Linden C.G."/>
            <person name="van Loo E.N."/>
            <person name="Jellen E.N."/>
            <person name="Maughan P.J."/>
            <person name="Tester M."/>
        </authorList>
    </citation>
    <scope>NUCLEOTIDE SEQUENCE [LARGE SCALE GENOMIC DNA]</scope>
    <source>
        <strain evidence="8">cv. PI 614886</strain>
    </source>
</reference>
<sequence>MVTQPERLRTFFNNRWLVFVASMWIQSFAGVGYLFGSISPMIKSTMKYNQKQLSYLGVAKNLGDCVGFLAGAVCQILPFWGVLTVGVLHTFLGYGFLWLIIAKRLTNLPLWVLFIAIFVGTNGETYYNTAALVSCLLNFPDSRGPVVGILKGFNGLSGAILSQIYHFFSTTNRDFLILTIAIVPSIVVLSLMFAIRYVEGHRQKRPSDSLSFSFVYGVCLILAAYLMGFLLFEEYLNQPLIIICSVILLIILLLPSIVPILLSFSPQVNYPVKESLLPVETIISEDENEAEGKRRDPRLGENFTLLQALGKAELWLTFVSLILGSGSGITIIDNMGQISESLGYSSPRIFVSIISVCNFLGRVGGGYFSEIVVRKYAYPRLLALAIVQAIIAIGLLYYALGWPAAIYTLTVLTSFGYGAHWGIAPAAISEMFGLKCFGALYNFIILSMPTGSFIFSSILASRIYDYYAEIQGGLVDPKLDLQLGDEGSHTCVGRICYSITCAILTGVVCIGVVLSLIVVRRTRSVYTHLYAKSQA</sequence>
<feature type="transmembrane region" description="Helical" evidence="5">
    <location>
        <begin position="79"/>
        <end position="101"/>
    </location>
</feature>
<reference evidence="8" key="2">
    <citation type="submission" date="2021-03" db="UniProtKB">
        <authorList>
            <consortium name="EnsemblPlants"/>
        </authorList>
    </citation>
    <scope>IDENTIFICATION</scope>
</reference>
<organism evidence="8 9">
    <name type="scientific">Chenopodium quinoa</name>
    <name type="common">Quinoa</name>
    <dbReference type="NCBI Taxonomy" id="63459"/>
    <lineage>
        <taxon>Eukaryota</taxon>
        <taxon>Viridiplantae</taxon>
        <taxon>Streptophyta</taxon>
        <taxon>Embryophyta</taxon>
        <taxon>Tracheophyta</taxon>
        <taxon>Spermatophyta</taxon>
        <taxon>Magnoliopsida</taxon>
        <taxon>eudicotyledons</taxon>
        <taxon>Gunneridae</taxon>
        <taxon>Pentapetalae</taxon>
        <taxon>Caryophyllales</taxon>
        <taxon>Chenopodiaceae</taxon>
        <taxon>Chenopodioideae</taxon>
        <taxon>Atripliceae</taxon>
        <taxon>Chenopodium</taxon>
    </lineage>
</organism>
<evidence type="ECO:0000256" key="2">
    <source>
        <dbReference type="ARBA" id="ARBA00022692"/>
    </source>
</evidence>
<evidence type="ECO:0000256" key="5">
    <source>
        <dbReference type="SAM" id="Phobius"/>
    </source>
</evidence>
<feature type="domain" description="Nodulin-like" evidence="6">
    <location>
        <begin position="15"/>
        <end position="260"/>
    </location>
</feature>
<feature type="transmembrane region" description="Helical" evidence="5">
    <location>
        <begin position="406"/>
        <end position="428"/>
    </location>
</feature>
<protein>
    <recommendedName>
        <fullName evidence="10">Nodulin-like domain-containing protein</fullName>
    </recommendedName>
</protein>
<dbReference type="CDD" id="cd17354">
    <property type="entry name" value="MFS_Mch1p_like"/>
    <property type="match status" value="1"/>
</dbReference>
<feature type="transmembrane region" description="Helical" evidence="5">
    <location>
        <begin position="440"/>
        <end position="464"/>
    </location>
</feature>
<dbReference type="Gramene" id="AUR62036855-RA">
    <property type="protein sequence ID" value="AUR62036855-RA:cds"/>
    <property type="gene ID" value="AUR62036855"/>
</dbReference>
<dbReference type="SUPFAM" id="SSF103473">
    <property type="entry name" value="MFS general substrate transporter"/>
    <property type="match status" value="2"/>
</dbReference>
<evidence type="ECO:0000259" key="7">
    <source>
        <dbReference type="Pfam" id="PF23262"/>
    </source>
</evidence>
<feature type="transmembrane region" description="Helical" evidence="5">
    <location>
        <begin position="239"/>
        <end position="262"/>
    </location>
</feature>
<feature type="transmembrane region" description="Helical" evidence="5">
    <location>
        <begin position="210"/>
        <end position="232"/>
    </location>
</feature>
<dbReference type="PANTHER" id="PTHR21576:SF44">
    <property type="entry name" value="MAJOR FACILITATOR SUPERFAMILY PROTEIN"/>
    <property type="match status" value="1"/>
</dbReference>
<evidence type="ECO:0008006" key="10">
    <source>
        <dbReference type="Google" id="ProtNLM"/>
    </source>
</evidence>
<name>A0A803MXC5_CHEQI</name>
<proteinExistence type="predicted"/>
<keyword evidence="9" id="KW-1185">Reference proteome</keyword>
<feature type="domain" description="NFD4 C-terminal" evidence="7">
    <location>
        <begin position="309"/>
        <end position="526"/>
    </location>
</feature>
<dbReference type="InterPro" id="IPR036259">
    <property type="entry name" value="MFS_trans_sf"/>
</dbReference>
<feature type="transmembrane region" description="Helical" evidence="5">
    <location>
        <begin position="497"/>
        <end position="519"/>
    </location>
</feature>
<dbReference type="Pfam" id="PF23262">
    <property type="entry name" value="NFD4_C"/>
    <property type="match status" value="1"/>
</dbReference>
<dbReference type="KEGG" id="cqi:110699019"/>
<dbReference type="EnsemblPlants" id="AUR62036855-RA">
    <property type="protein sequence ID" value="AUR62036855-RA:cds"/>
    <property type="gene ID" value="AUR62036855"/>
</dbReference>
<evidence type="ECO:0000256" key="1">
    <source>
        <dbReference type="ARBA" id="ARBA00004141"/>
    </source>
</evidence>
<evidence type="ECO:0000256" key="4">
    <source>
        <dbReference type="ARBA" id="ARBA00023136"/>
    </source>
</evidence>
<dbReference type="GeneID" id="110699019"/>
<evidence type="ECO:0000313" key="8">
    <source>
        <dbReference type="EnsemblPlants" id="AUR62036855-RA:cds"/>
    </source>
</evidence>
<dbReference type="PANTHER" id="PTHR21576">
    <property type="entry name" value="UNCHARACTERIZED NODULIN-LIKE PROTEIN"/>
    <property type="match status" value="1"/>
</dbReference>
<evidence type="ECO:0000256" key="3">
    <source>
        <dbReference type="ARBA" id="ARBA00022989"/>
    </source>
</evidence>
<evidence type="ECO:0000313" key="9">
    <source>
        <dbReference type="Proteomes" id="UP000596660"/>
    </source>
</evidence>
<dbReference type="AlphaFoldDB" id="A0A803MXC5"/>
<feature type="transmembrane region" description="Helical" evidence="5">
    <location>
        <begin position="108"/>
        <end position="127"/>
    </location>
</feature>
<dbReference type="InterPro" id="IPR010658">
    <property type="entry name" value="Nodulin-like"/>
</dbReference>
<keyword evidence="4 5" id="KW-0472">Membrane</keyword>
<dbReference type="OMA" id="PCMEDAF"/>
<feature type="transmembrane region" description="Helical" evidence="5">
    <location>
        <begin position="175"/>
        <end position="198"/>
    </location>
</feature>
<dbReference type="Gene3D" id="1.20.1250.20">
    <property type="entry name" value="MFS general substrate transporter like domains"/>
    <property type="match status" value="1"/>
</dbReference>
<dbReference type="RefSeq" id="XP_021732196.1">
    <property type="nucleotide sequence ID" value="XM_021876504.1"/>
</dbReference>
<dbReference type="Proteomes" id="UP000596660">
    <property type="component" value="Unplaced"/>
</dbReference>
<feature type="transmembrane region" description="Helical" evidence="5">
    <location>
        <begin position="349"/>
        <end position="369"/>
    </location>
</feature>
<dbReference type="Pfam" id="PF06813">
    <property type="entry name" value="Nodulin-like"/>
    <property type="match status" value="1"/>
</dbReference>
<dbReference type="GO" id="GO:0016020">
    <property type="term" value="C:membrane"/>
    <property type="evidence" value="ECO:0007669"/>
    <property type="project" value="UniProtKB-SubCell"/>
</dbReference>
<keyword evidence="2 5" id="KW-0812">Transmembrane</keyword>
<feature type="transmembrane region" description="Helical" evidence="5">
    <location>
        <begin position="381"/>
        <end position="400"/>
    </location>
</feature>
<keyword evidence="3 5" id="KW-1133">Transmembrane helix</keyword>